<gene>
    <name evidence="1" type="ORF">BHF68_08875</name>
</gene>
<dbReference type="AlphaFoldDB" id="A0A1E5G0C2"/>
<dbReference type="OrthoDB" id="200286at2"/>
<comment type="caution">
    <text evidence="1">The sequence shown here is derived from an EMBL/GenBank/DDBJ whole genome shotgun (WGS) entry which is preliminary data.</text>
</comment>
<protein>
    <recommendedName>
        <fullName evidence="3">Fe-only nitrogenase accessory protein AnfO</fullName>
    </recommendedName>
</protein>
<proteinExistence type="predicted"/>
<dbReference type="EMBL" id="MIJE01000032">
    <property type="protein sequence ID" value="OEF96264.1"/>
    <property type="molecule type" value="Genomic_DNA"/>
</dbReference>
<name>A0A1E5G0C2_9FIRM</name>
<dbReference type="Pfam" id="PF09582">
    <property type="entry name" value="AnfO_nitrog"/>
    <property type="match status" value="1"/>
</dbReference>
<dbReference type="Proteomes" id="UP000094296">
    <property type="component" value="Unassembled WGS sequence"/>
</dbReference>
<accession>A0A1E5G0C2</accession>
<evidence type="ECO:0000313" key="2">
    <source>
        <dbReference type="Proteomes" id="UP000094296"/>
    </source>
</evidence>
<dbReference type="RefSeq" id="WP_069643770.1">
    <property type="nucleotide sequence ID" value="NZ_MIJE01000032.1"/>
</dbReference>
<dbReference type="InterPro" id="IPR014287">
    <property type="entry name" value="Nase_Fe-Fe_AnfO"/>
</dbReference>
<reference evidence="1 2" key="1">
    <citation type="submission" date="2016-09" db="EMBL/GenBank/DDBJ databases">
        <title>Draft genome sequence for the type strain of Desulfuribacillus alkaliarsenatis AHT28, an obligately anaerobic, sulfidogenic bacterium isolated from Russian soda lake sediments.</title>
        <authorList>
            <person name="Abin C.A."/>
            <person name="Hollibaugh J.T."/>
        </authorList>
    </citation>
    <scope>NUCLEOTIDE SEQUENCE [LARGE SCALE GENOMIC DNA]</scope>
    <source>
        <strain evidence="1 2">AHT28</strain>
    </source>
</reference>
<sequence>MAKRIASFIDEEGNITPLNNSGNIVVYKKYQGQWELETTKPFTMDGIKNMAQLRDIMGAIINSLGDCKTFIGQSVSGVPYFEFEKAGINIWEFEGTPTDYLEHVYKQELLEQSELEITELRKKQQLEAIGPKDFGNGHYQVSLTKIQGNNLGITSKQVLLPILKKGLYYKLEVYCSHIPPWLEAEIVSRALSSKIERINEKELRVLITKKICK</sequence>
<organism evidence="1 2">
    <name type="scientific">Desulfuribacillus alkaliarsenatis</name>
    <dbReference type="NCBI Taxonomy" id="766136"/>
    <lineage>
        <taxon>Bacteria</taxon>
        <taxon>Bacillati</taxon>
        <taxon>Bacillota</taxon>
        <taxon>Desulfuribacillia</taxon>
        <taxon>Desulfuribacillales</taxon>
        <taxon>Desulfuribacillaceae</taxon>
        <taxon>Desulfuribacillus</taxon>
    </lineage>
</organism>
<evidence type="ECO:0008006" key="3">
    <source>
        <dbReference type="Google" id="ProtNLM"/>
    </source>
</evidence>
<evidence type="ECO:0000313" key="1">
    <source>
        <dbReference type="EMBL" id="OEF96264.1"/>
    </source>
</evidence>
<dbReference type="STRING" id="766136.BHF68_08875"/>
<keyword evidence="2" id="KW-1185">Reference proteome</keyword>